<proteinExistence type="predicted"/>
<dbReference type="OrthoDB" id="6159137at2759"/>
<dbReference type="RefSeq" id="XP_037215633.1">
    <property type="nucleotide sequence ID" value="XM_037367801.1"/>
</dbReference>
<evidence type="ECO:0000256" key="2">
    <source>
        <dbReference type="SAM" id="SignalP"/>
    </source>
</evidence>
<feature type="signal peptide" evidence="2">
    <location>
        <begin position="1"/>
        <end position="17"/>
    </location>
</feature>
<dbReference type="EMBL" id="JACAZF010000010">
    <property type="protein sequence ID" value="KAF7293470.1"/>
    <property type="molecule type" value="Genomic_DNA"/>
</dbReference>
<feature type="chain" id="PRO_5034954454" evidence="2">
    <location>
        <begin position="18"/>
        <end position="147"/>
    </location>
</feature>
<protein>
    <submittedName>
        <fullName evidence="3">RRM domain-containing protein</fullName>
    </submittedName>
</protein>
<organism evidence="3 4">
    <name type="scientific">Mycena indigotica</name>
    <dbReference type="NCBI Taxonomy" id="2126181"/>
    <lineage>
        <taxon>Eukaryota</taxon>
        <taxon>Fungi</taxon>
        <taxon>Dikarya</taxon>
        <taxon>Basidiomycota</taxon>
        <taxon>Agaricomycotina</taxon>
        <taxon>Agaricomycetes</taxon>
        <taxon>Agaricomycetidae</taxon>
        <taxon>Agaricales</taxon>
        <taxon>Marasmiineae</taxon>
        <taxon>Mycenaceae</taxon>
        <taxon>Mycena</taxon>
    </lineage>
</organism>
<keyword evidence="2" id="KW-0732">Signal</keyword>
<feature type="region of interest" description="Disordered" evidence="1">
    <location>
        <begin position="38"/>
        <end position="59"/>
    </location>
</feature>
<gene>
    <name evidence="3" type="ORF">MIND_01124700</name>
</gene>
<dbReference type="AlphaFoldDB" id="A0A8H6S8Y4"/>
<reference evidence="3" key="1">
    <citation type="submission" date="2020-05" db="EMBL/GenBank/DDBJ databases">
        <title>Mycena genomes resolve the evolution of fungal bioluminescence.</title>
        <authorList>
            <person name="Tsai I.J."/>
        </authorList>
    </citation>
    <scope>NUCLEOTIDE SEQUENCE</scope>
    <source>
        <strain evidence="3">171206Taipei</strain>
    </source>
</reference>
<dbReference type="GeneID" id="59350317"/>
<name>A0A8H6S8Y4_9AGAR</name>
<evidence type="ECO:0000313" key="3">
    <source>
        <dbReference type="EMBL" id="KAF7293470.1"/>
    </source>
</evidence>
<dbReference type="Proteomes" id="UP000636479">
    <property type="component" value="Unassembled WGS sequence"/>
</dbReference>
<accession>A0A8H6S8Y4</accession>
<evidence type="ECO:0000256" key="1">
    <source>
        <dbReference type="SAM" id="MobiDB-lite"/>
    </source>
</evidence>
<evidence type="ECO:0000313" key="4">
    <source>
        <dbReference type="Proteomes" id="UP000636479"/>
    </source>
</evidence>
<keyword evidence="4" id="KW-1185">Reference proteome</keyword>
<comment type="caution">
    <text evidence="3">The sequence shown here is derived from an EMBL/GenBank/DDBJ whole genome shotgun (WGS) entry which is preliminary data.</text>
</comment>
<sequence length="147" mass="16483">MFLRFTNLLADLGLSVASLFQHQPELAKLPIHVGQRPDSLNQYNTTTSPSPSPSRPAGVSIAFSKPPTAHLSGPVFKFSRERNAARVENIPDSANRLEILALFRTFIGDIRSSQDLDDALEITFFHWRECAKSFVHVWAQYCRVDAV</sequence>